<dbReference type="InterPro" id="IPR027417">
    <property type="entry name" value="P-loop_NTPase"/>
</dbReference>
<evidence type="ECO:0000259" key="3">
    <source>
        <dbReference type="Pfam" id="PF00685"/>
    </source>
</evidence>
<dbReference type="GO" id="GO:0008146">
    <property type="term" value="F:sulfotransferase activity"/>
    <property type="evidence" value="ECO:0007669"/>
    <property type="project" value="InterPro"/>
</dbReference>
<dbReference type="PANTHER" id="PTHR10605:SF56">
    <property type="entry name" value="BIFUNCTIONAL HEPARAN SULFATE N-DEACETYLASE_N-SULFOTRANSFERASE"/>
    <property type="match status" value="1"/>
</dbReference>
<accession>A0A6B3N9H6</accession>
<dbReference type="InterPro" id="IPR000863">
    <property type="entry name" value="Sulfotransferase_dom"/>
</dbReference>
<dbReference type="EMBL" id="JAAHFQ010000046">
    <property type="protein sequence ID" value="NER26734.1"/>
    <property type="molecule type" value="Genomic_DNA"/>
</dbReference>
<comment type="caution">
    <text evidence="4">The sequence shown here is derived from an EMBL/GenBank/DDBJ whole genome shotgun (WGS) entry which is preliminary data.</text>
</comment>
<sequence>MPNFLIIGAMKSGTTTLYDSLNAHPQIYMSRLKEPHFFSYDGKENYPITNLEDYQALFQGVSNETAIGEASTTYLFNSKAVERIKHYIPQVKLIAILRDPAERAYSLYLMRYRANQLKTQISDHEILDYFAQLVQKGSGGPLSNRYCASLKRYLSMFDREQIKICFYQDLKSDPNSLLQDIYKFLGVDEQLLINQPIKRSNTGGIPSNKILHTSLENLKKSFNATIGPLLPESMFQRIELIYTSLRSHNLVKAPPLPRDIRKQLIEIYREDILHLQDFLQRDLSQWLEC</sequence>
<evidence type="ECO:0000313" key="4">
    <source>
        <dbReference type="EMBL" id="NER26734.1"/>
    </source>
</evidence>
<dbReference type="PANTHER" id="PTHR10605">
    <property type="entry name" value="HEPARAN SULFATE SULFOTRANSFERASE"/>
    <property type="match status" value="1"/>
</dbReference>
<name>A0A6B3N9H6_9CYAN</name>
<keyword evidence="2" id="KW-0325">Glycoprotein</keyword>
<feature type="domain" description="Sulfotransferase" evidence="3">
    <location>
        <begin position="3"/>
        <end position="190"/>
    </location>
</feature>
<dbReference type="AlphaFoldDB" id="A0A6B3N9H6"/>
<dbReference type="Pfam" id="PF00685">
    <property type="entry name" value="Sulfotransfer_1"/>
    <property type="match status" value="1"/>
</dbReference>
<evidence type="ECO:0000256" key="2">
    <source>
        <dbReference type="ARBA" id="ARBA00023180"/>
    </source>
</evidence>
<protein>
    <submittedName>
        <fullName evidence="4">Sulfotransferase domain-containing protein</fullName>
    </submittedName>
</protein>
<organism evidence="4">
    <name type="scientific">Symploca sp. SIO1C4</name>
    <dbReference type="NCBI Taxonomy" id="2607765"/>
    <lineage>
        <taxon>Bacteria</taxon>
        <taxon>Bacillati</taxon>
        <taxon>Cyanobacteriota</taxon>
        <taxon>Cyanophyceae</taxon>
        <taxon>Coleofasciculales</taxon>
        <taxon>Coleofasciculaceae</taxon>
        <taxon>Symploca</taxon>
    </lineage>
</organism>
<gene>
    <name evidence="4" type="ORF">F6J89_03670</name>
</gene>
<dbReference type="SUPFAM" id="SSF52540">
    <property type="entry name" value="P-loop containing nucleoside triphosphate hydrolases"/>
    <property type="match status" value="1"/>
</dbReference>
<proteinExistence type="predicted"/>
<reference evidence="4" key="1">
    <citation type="submission" date="2019-11" db="EMBL/GenBank/DDBJ databases">
        <title>Genomic insights into an expanded diversity of filamentous marine cyanobacteria reveals the extraordinary biosynthetic potential of Moorea and Okeania.</title>
        <authorList>
            <person name="Ferreira Leao T."/>
            <person name="Wang M."/>
            <person name="Moss N."/>
            <person name="Da Silva R."/>
            <person name="Sanders J."/>
            <person name="Nurk S."/>
            <person name="Gurevich A."/>
            <person name="Humphrey G."/>
            <person name="Reher R."/>
            <person name="Zhu Q."/>
            <person name="Belda-Ferre P."/>
            <person name="Glukhov E."/>
            <person name="Rex R."/>
            <person name="Dorrestein P.C."/>
            <person name="Knight R."/>
            <person name="Pevzner P."/>
            <person name="Gerwick W.H."/>
            <person name="Gerwick L."/>
        </authorList>
    </citation>
    <scope>NUCLEOTIDE SEQUENCE</scope>
    <source>
        <strain evidence="4">SIO1C4</strain>
    </source>
</reference>
<keyword evidence="1 4" id="KW-0808">Transferase</keyword>
<dbReference type="Gene3D" id="3.40.50.300">
    <property type="entry name" value="P-loop containing nucleotide triphosphate hydrolases"/>
    <property type="match status" value="1"/>
</dbReference>
<dbReference type="InterPro" id="IPR037359">
    <property type="entry name" value="NST/OST"/>
</dbReference>
<evidence type="ECO:0000256" key="1">
    <source>
        <dbReference type="ARBA" id="ARBA00022679"/>
    </source>
</evidence>